<reference evidence="1" key="1">
    <citation type="submission" date="2018-02" db="EMBL/GenBank/DDBJ databases">
        <title>Rhizophora mucronata_Transcriptome.</title>
        <authorList>
            <person name="Meera S.P."/>
            <person name="Sreeshan A."/>
            <person name="Augustine A."/>
        </authorList>
    </citation>
    <scope>NUCLEOTIDE SEQUENCE</scope>
    <source>
        <tissue evidence="1">Leaf</tissue>
    </source>
</reference>
<dbReference type="EMBL" id="GGEC01080575">
    <property type="protein sequence ID" value="MBX61059.1"/>
    <property type="molecule type" value="Transcribed_RNA"/>
</dbReference>
<organism evidence="1">
    <name type="scientific">Rhizophora mucronata</name>
    <name type="common">Asiatic mangrove</name>
    <dbReference type="NCBI Taxonomy" id="61149"/>
    <lineage>
        <taxon>Eukaryota</taxon>
        <taxon>Viridiplantae</taxon>
        <taxon>Streptophyta</taxon>
        <taxon>Embryophyta</taxon>
        <taxon>Tracheophyta</taxon>
        <taxon>Spermatophyta</taxon>
        <taxon>Magnoliopsida</taxon>
        <taxon>eudicotyledons</taxon>
        <taxon>Gunneridae</taxon>
        <taxon>Pentapetalae</taxon>
        <taxon>rosids</taxon>
        <taxon>fabids</taxon>
        <taxon>Malpighiales</taxon>
        <taxon>Rhizophoraceae</taxon>
        <taxon>Rhizophora</taxon>
    </lineage>
</organism>
<dbReference type="AlphaFoldDB" id="A0A2P2Q296"/>
<sequence>MCSDRHKCHSSTCLQSELCLLCYKHLF</sequence>
<accession>A0A2P2Q296</accession>
<evidence type="ECO:0000313" key="1">
    <source>
        <dbReference type="EMBL" id="MBX61059.1"/>
    </source>
</evidence>
<proteinExistence type="predicted"/>
<name>A0A2P2Q296_RHIMU</name>
<protein>
    <submittedName>
        <fullName evidence="1">Uncharacterized protein</fullName>
    </submittedName>
</protein>